<keyword evidence="3" id="KW-1185">Reference proteome</keyword>
<dbReference type="InterPro" id="IPR052638">
    <property type="entry name" value="PiggyBac_TE-derived"/>
</dbReference>
<name>A0A8X6M984_NEPPI</name>
<reference evidence="2" key="1">
    <citation type="submission" date="2020-08" db="EMBL/GenBank/DDBJ databases">
        <title>Multicomponent nature underlies the extraordinary mechanical properties of spider dragline silk.</title>
        <authorList>
            <person name="Kono N."/>
            <person name="Nakamura H."/>
            <person name="Mori M."/>
            <person name="Yoshida Y."/>
            <person name="Ohtoshi R."/>
            <person name="Malay A.D."/>
            <person name="Moran D.A.P."/>
            <person name="Tomita M."/>
            <person name="Numata K."/>
            <person name="Arakawa K."/>
        </authorList>
    </citation>
    <scope>NUCLEOTIDE SEQUENCE</scope>
</reference>
<dbReference type="PANTHER" id="PTHR47055:SF3">
    <property type="entry name" value="PHORBOL-ESTER_DAG-TYPE DOMAIN-CONTAINING PROTEIN"/>
    <property type="match status" value="1"/>
</dbReference>
<comment type="caution">
    <text evidence="2">The sequence shown here is derived from an EMBL/GenBank/DDBJ whole genome shotgun (WGS) entry which is preliminary data.</text>
</comment>
<accession>A0A8X6M984</accession>
<dbReference type="PANTHER" id="PTHR47055">
    <property type="entry name" value="DDE_TNP_1_7 DOMAIN-CONTAINING PROTEIN"/>
    <property type="match status" value="1"/>
</dbReference>
<dbReference type="Pfam" id="PF13843">
    <property type="entry name" value="DDE_Tnp_1_7"/>
    <property type="match status" value="1"/>
</dbReference>
<evidence type="ECO:0000313" key="3">
    <source>
        <dbReference type="Proteomes" id="UP000887013"/>
    </source>
</evidence>
<proteinExistence type="predicted"/>
<evidence type="ECO:0000313" key="2">
    <source>
        <dbReference type="EMBL" id="GFS38604.1"/>
    </source>
</evidence>
<feature type="domain" description="PiggyBac transposable element-derived protein" evidence="1">
    <location>
        <begin position="2"/>
        <end position="95"/>
    </location>
</feature>
<evidence type="ECO:0000259" key="1">
    <source>
        <dbReference type="Pfam" id="PF13843"/>
    </source>
</evidence>
<dbReference type="EMBL" id="BMAW01043282">
    <property type="protein sequence ID" value="GFS38604.1"/>
    <property type="molecule type" value="Genomic_DNA"/>
</dbReference>
<protein>
    <submittedName>
        <fullName evidence="2">Chimeric ERCC6-PGBD3 protein</fullName>
    </submittedName>
</protein>
<gene>
    <name evidence="2" type="primary">ERCC6</name>
    <name evidence="2" type="ORF">NPIL_572611</name>
</gene>
<sequence length="97" mass="11192">MAKLRPLFNHLNERFLTHFPNEQHLSIDECMVPYFGHLGCKQFIKGKPVRFGYKVWCLNTLIQFESYRGEGTVSDEYGIGMKGAVVLDLISELPENK</sequence>
<dbReference type="GO" id="GO:0043565">
    <property type="term" value="F:sequence-specific DNA binding"/>
    <property type="evidence" value="ECO:0007669"/>
    <property type="project" value="TreeGrafter"/>
</dbReference>
<dbReference type="InterPro" id="IPR029526">
    <property type="entry name" value="PGBD"/>
</dbReference>
<dbReference type="Proteomes" id="UP000887013">
    <property type="component" value="Unassembled WGS sequence"/>
</dbReference>
<dbReference type="AlphaFoldDB" id="A0A8X6M984"/>
<organism evidence="2 3">
    <name type="scientific">Nephila pilipes</name>
    <name type="common">Giant wood spider</name>
    <name type="synonym">Nephila maculata</name>
    <dbReference type="NCBI Taxonomy" id="299642"/>
    <lineage>
        <taxon>Eukaryota</taxon>
        <taxon>Metazoa</taxon>
        <taxon>Ecdysozoa</taxon>
        <taxon>Arthropoda</taxon>
        <taxon>Chelicerata</taxon>
        <taxon>Arachnida</taxon>
        <taxon>Araneae</taxon>
        <taxon>Araneomorphae</taxon>
        <taxon>Entelegynae</taxon>
        <taxon>Araneoidea</taxon>
        <taxon>Nephilidae</taxon>
        <taxon>Nephila</taxon>
    </lineage>
</organism>
<dbReference type="OrthoDB" id="6437305at2759"/>